<protein>
    <submittedName>
        <fullName evidence="10">Dolichyl-phosphate-mannose-protein mannosyltransferase</fullName>
    </submittedName>
</protein>
<keyword evidence="4 10" id="KW-0808">Transferase</keyword>
<feature type="transmembrane region" description="Helical" evidence="8">
    <location>
        <begin position="231"/>
        <end position="248"/>
    </location>
</feature>
<feature type="transmembrane region" description="Helical" evidence="8">
    <location>
        <begin position="131"/>
        <end position="147"/>
    </location>
</feature>
<evidence type="ECO:0000256" key="2">
    <source>
        <dbReference type="ARBA" id="ARBA00022475"/>
    </source>
</evidence>
<feature type="transmembrane region" description="Helical" evidence="8">
    <location>
        <begin position="377"/>
        <end position="395"/>
    </location>
</feature>
<keyword evidence="3 10" id="KW-0328">Glycosyltransferase</keyword>
<dbReference type="GO" id="GO:0005886">
    <property type="term" value="C:plasma membrane"/>
    <property type="evidence" value="ECO:0007669"/>
    <property type="project" value="UniProtKB-SubCell"/>
</dbReference>
<dbReference type="EMBL" id="FUZA01000013">
    <property type="protein sequence ID" value="SKC19405.1"/>
    <property type="molecule type" value="Genomic_DNA"/>
</dbReference>
<evidence type="ECO:0000256" key="4">
    <source>
        <dbReference type="ARBA" id="ARBA00022679"/>
    </source>
</evidence>
<feature type="transmembrane region" description="Helical" evidence="8">
    <location>
        <begin position="153"/>
        <end position="172"/>
    </location>
</feature>
<evidence type="ECO:0000313" key="11">
    <source>
        <dbReference type="Proteomes" id="UP000190897"/>
    </source>
</evidence>
<evidence type="ECO:0000256" key="1">
    <source>
        <dbReference type="ARBA" id="ARBA00004651"/>
    </source>
</evidence>
<evidence type="ECO:0000256" key="6">
    <source>
        <dbReference type="ARBA" id="ARBA00022989"/>
    </source>
</evidence>
<keyword evidence="7 8" id="KW-0472">Membrane</keyword>
<dbReference type="PANTHER" id="PTHR33908:SF11">
    <property type="entry name" value="MEMBRANE PROTEIN"/>
    <property type="match status" value="1"/>
</dbReference>
<gene>
    <name evidence="10" type="ORF">SAMN05660293_05472</name>
</gene>
<proteinExistence type="predicted"/>
<dbReference type="GO" id="GO:0016763">
    <property type="term" value="F:pentosyltransferase activity"/>
    <property type="evidence" value="ECO:0007669"/>
    <property type="project" value="TreeGrafter"/>
</dbReference>
<dbReference type="PANTHER" id="PTHR33908">
    <property type="entry name" value="MANNOSYLTRANSFERASE YKCB-RELATED"/>
    <property type="match status" value="1"/>
</dbReference>
<keyword evidence="11" id="KW-1185">Reference proteome</keyword>
<feature type="transmembrane region" description="Helical" evidence="8">
    <location>
        <begin position="347"/>
        <end position="365"/>
    </location>
</feature>
<feature type="transmembrane region" description="Helical" evidence="8">
    <location>
        <begin position="292"/>
        <end position="310"/>
    </location>
</feature>
<dbReference type="RefSeq" id="WP_082217889.1">
    <property type="nucleotide sequence ID" value="NZ_FUZA01000013.1"/>
</dbReference>
<keyword evidence="5 8" id="KW-0812">Transmembrane</keyword>
<name>A0A1T5HFE1_9BACT</name>
<evidence type="ECO:0000256" key="5">
    <source>
        <dbReference type="ARBA" id="ARBA00022692"/>
    </source>
</evidence>
<sequence>MIPGNSTLERYLPWIFTISFTLITFLPRSLDDTMFMDGLAYASIARNMAMGIGSFWKPYFAESFWLPYDNGPFFFGHPPLQFGMQSILFRLIGDSTAVENIYNLLVLIVSILLIAKLWRELFKETPDLAKYAWLPILCWYAVVTVYYSIPNNFLDSTMAIFCLLSCYFQLVFLKSKLFFKPRNYIFPVLAGICIVLACLTKGPVGLYPLAFTMVYVIVYDHSWFKSGVKTTAIVLVTFTFVLGLVLLYKPAFTFLKTYFQGQVVQALLQKREKAGEGFTAHFYLVKELLRNVYPHLAMLVGLYLISASYNIKMSISKRTTRICQLTLLIAGSAILPMLVSIKQYPHYLLPSLPFVAIFFAALFVEKIHALTLIKTKLTVAGFSIAIVCCWTFTIIKLTNIEHNEMAANAKELKHYVARASTIGICQNLYHDADIHTYLQRYHSLSLTTKTENAKYVFADANCLSSFDLKKDKVVPLEDHYFLVIKNQKAREQHALYH</sequence>
<dbReference type="AlphaFoldDB" id="A0A1T5HFE1"/>
<dbReference type="OrthoDB" id="8353433at2"/>
<dbReference type="Pfam" id="PF13231">
    <property type="entry name" value="PMT_2"/>
    <property type="match status" value="1"/>
</dbReference>
<accession>A0A1T5HFE1</accession>
<keyword evidence="6 8" id="KW-1133">Transmembrane helix</keyword>
<dbReference type="InterPro" id="IPR038731">
    <property type="entry name" value="RgtA/B/C-like"/>
</dbReference>
<keyword evidence="2" id="KW-1003">Cell membrane</keyword>
<evidence type="ECO:0000256" key="3">
    <source>
        <dbReference type="ARBA" id="ARBA00022676"/>
    </source>
</evidence>
<evidence type="ECO:0000256" key="7">
    <source>
        <dbReference type="ARBA" id="ARBA00023136"/>
    </source>
</evidence>
<reference evidence="11" key="1">
    <citation type="submission" date="2017-02" db="EMBL/GenBank/DDBJ databases">
        <authorList>
            <person name="Varghese N."/>
            <person name="Submissions S."/>
        </authorList>
    </citation>
    <scope>NUCLEOTIDE SEQUENCE [LARGE SCALE GENOMIC DNA]</scope>
    <source>
        <strain evidence="11">DSM 22270</strain>
    </source>
</reference>
<dbReference type="InterPro" id="IPR050297">
    <property type="entry name" value="LipidA_mod_glycosyltrf_83"/>
</dbReference>
<dbReference type="Proteomes" id="UP000190897">
    <property type="component" value="Unassembled WGS sequence"/>
</dbReference>
<evidence type="ECO:0000256" key="8">
    <source>
        <dbReference type="SAM" id="Phobius"/>
    </source>
</evidence>
<evidence type="ECO:0000259" key="9">
    <source>
        <dbReference type="Pfam" id="PF13231"/>
    </source>
</evidence>
<organism evidence="10 11">
    <name type="scientific">Dyadobacter psychrophilus</name>
    <dbReference type="NCBI Taxonomy" id="651661"/>
    <lineage>
        <taxon>Bacteria</taxon>
        <taxon>Pseudomonadati</taxon>
        <taxon>Bacteroidota</taxon>
        <taxon>Cytophagia</taxon>
        <taxon>Cytophagales</taxon>
        <taxon>Spirosomataceae</taxon>
        <taxon>Dyadobacter</taxon>
    </lineage>
</organism>
<feature type="domain" description="Glycosyltransferase RgtA/B/C/D-like" evidence="9">
    <location>
        <begin position="77"/>
        <end position="240"/>
    </location>
</feature>
<feature type="transmembrane region" description="Helical" evidence="8">
    <location>
        <begin position="12"/>
        <end position="30"/>
    </location>
</feature>
<dbReference type="GO" id="GO:0009103">
    <property type="term" value="P:lipopolysaccharide biosynthetic process"/>
    <property type="evidence" value="ECO:0007669"/>
    <property type="project" value="UniProtKB-ARBA"/>
</dbReference>
<dbReference type="STRING" id="651661.SAMN05660293_05472"/>
<feature type="transmembrane region" description="Helical" evidence="8">
    <location>
        <begin position="322"/>
        <end position="341"/>
    </location>
</feature>
<evidence type="ECO:0000313" key="10">
    <source>
        <dbReference type="EMBL" id="SKC19405.1"/>
    </source>
</evidence>
<feature type="transmembrane region" description="Helical" evidence="8">
    <location>
        <begin position="101"/>
        <end position="119"/>
    </location>
</feature>
<feature type="transmembrane region" description="Helical" evidence="8">
    <location>
        <begin position="206"/>
        <end position="224"/>
    </location>
</feature>
<comment type="subcellular location">
    <subcellularLocation>
        <location evidence="1">Cell membrane</location>
        <topology evidence="1">Multi-pass membrane protein</topology>
    </subcellularLocation>
</comment>